<evidence type="ECO:0000313" key="3">
    <source>
        <dbReference type="Proteomes" id="UP000807769"/>
    </source>
</evidence>
<reference evidence="2" key="1">
    <citation type="journal article" date="2020" name="New Phytol.">
        <title>Comparative genomics reveals dynamic genome evolution in host specialist ectomycorrhizal fungi.</title>
        <authorList>
            <person name="Lofgren L.A."/>
            <person name="Nguyen N.H."/>
            <person name="Vilgalys R."/>
            <person name="Ruytinx J."/>
            <person name="Liao H.L."/>
            <person name="Branco S."/>
            <person name="Kuo A."/>
            <person name="LaButti K."/>
            <person name="Lipzen A."/>
            <person name="Andreopoulos W."/>
            <person name="Pangilinan J."/>
            <person name="Riley R."/>
            <person name="Hundley H."/>
            <person name="Na H."/>
            <person name="Barry K."/>
            <person name="Grigoriev I.V."/>
            <person name="Stajich J.E."/>
            <person name="Kennedy P.G."/>
        </authorList>
    </citation>
    <scope>NUCLEOTIDE SEQUENCE</scope>
    <source>
        <strain evidence="2">MN1</strain>
    </source>
</reference>
<sequence>RNPSHPIIHCRTTAARLSDAQKASRKIKKDQRTEITKCLHDAIVRHLQEQKHAVELLSHTHHVTLKHINDMISSQTKYHTMRKIHLTNALIHAKAKEMNSGTLNPFPYSHSHTHVLEHHEQKVSNVQANNMATARDILVTTERIVKELDELRVHTGTYRTLFVIRSHINDMIQSTMHGTDNSDNFWEDVYDLPMADFLQQYEQWACTQNQSNCSDREKDIAMNYNNYDTAIVETYAVWLVGWPADVNFISPSNIRTVGEIQKLHDALKGRTCYWTVLMPMEVKAHTAKLNAHHSAGEAVQHPHKKCLDAGKSRKR</sequence>
<dbReference type="GeneID" id="64623285"/>
<dbReference type="RefSeq" id="XP_041187865.1">
    <property type="nucleotide sequence ID" value="XM_041329268.1"/>
</dbReference>
<evidence type="ECO:0000313" key="2">
    <source>
        <dbReference type="EMBL" id="KAG1807129.1"/>
    </source>
</evidence>
<gene>
    <name evidence="2" type="ORF">BJ212DRAFT_1213435</name>
</gene>
<dbReference type="AlphaFoldDB" id="A0A9P7E000"/>
<feature type="compositionally biased region" description="Basic and acidic residues" evidence="1">
    <location>
        <begin position="305"/>
        <end position="315"/>
    </location>
</feature>
<feature type="region of interest" description="Disordered" evidence="1">
    <location>
        <begin position="293"/>
        <end position="315"/>
    </location>
</feature>
<accession>A0A9P7E000</accession>
<name>A0A9P7E000_9AGAM</name>
<dbReference type="OrthoDB" id="3223825at2759"/>
<keyword evidence="3" id="KW-1185">Reference proteome</keyword>
<dbReference type="Proteomes" id="UP000807769">
    <property type="component" value="Unassembled WGS sequence"/>
</dbReference>
<feature type="non-terminal residue" evidence="2">
    <location>
        <position position="315"/>
    </location>
</feature>
<organism evidence="2 3">
    <name type="scientific">Suillus subaureus</name>
    <dbReference type="NCBI Taxonomy" id="48587"/>
    <lineage>
        <taxon>Eukaryota</taxon>
        <taxon>Fungi</taxon>
        <taxon>Dikarya</taxon>
        <taxon>Basidiomycota</taxon>
        <taxon>Agaricomycotina</taxon>
        <taxon>Agaricomycetes</taxon>
        <taxon>Agaricomycetidae</taxon>
        <taxon>Boletales</taxon>
        <taxon>Suillineae</taxon>
        <taxon>Suillaceae</taxon>
        <taxon>Suillus</taxon>
    </lineage>
</organism>
<evidence type="ECO:0000256" key="1">
    <source>
        <dbReference type="SAM" id="MobiDB-lite"/>
    </source>
</evidence>
<comment type="caution">
    <text evidence="2">The sequence shown here is derived from an EMBL/GenBank/DDBJ whole genome shotgun (WGS) entry which is preliminary data.</text>
</comment>
<protein>
    <submittedName>
        <fullName evidence="2">Uncharacterized protein</fullName>
    </submittedName>
</protein>
<proteinExistence type="predicted"/>
<dbReference type="EMBL" id="JABBWG010000045">
    <property type="protein sequence ID" value="KAG1807129.1"/>
    <property type="molecule type" value="Genomic_DNA"/>
</dbReference>
<feature type="non-terminal residue" evidence="2">
    <location>
        <position position="1"/>
    </location>
</feature>